<dbReference type="STRING" id="228958.SAMN04488007_2816"/>
<protein>
    <submittedName>
        <fullName evidence="2">Uncharacterized protein</fullName>
    </submittedName>
</protein>
<gene>
    <name evidence="2" type="ORF">SAMN04488007_2816</name>
</gene>
<sequence length="183" mass="20728">MDGEVEAEIIIRMKAGVQFKETQKFTQWWLWLIILAPIILAVFNIIGVILYMFGGFSPVDLENVSVSWISGKVSIIQFICFLIYVGTILFLALSKLKVVVSNNEIKIGHLLFFNKVIDLSEIVEQEIVNYDFVGYGIRKTKKYGTVYNVKGKEGVAMTLTNGEKYLIGSQKSEQFLKSLSKNN</sequence>
<keyword evidence="3" id="KW-1185">Reference proteome</keyword>
<dbReference type="AlphaFoldDB" id="A0A1M6RR12"/>
<keyword evidence="1" id="KW-0812">Transmembrane</keyword>
<dbReference type="RefSeq" id="WP_073245166.1">
    <property type="nucleotide sequence ID" value="NZ_CANLWT010000002.1"/>
</dbReference>
<keyword evidence="1" id="KW-1133">Transmembrane helix</keyword>
<evidence type="ECO:0000256" key="1">
    <source>
        <dbReference type="SAM" id="Phobius"/>
    </source>
</evidence>
<organism evidence="2 3">
    <name type="scientific">Maribacter aquivivus</name>
    <dbReference type="NCBI Taxonomy" id="228958"/>
    <lineage>
        <taxon>Bacteria</taxon>
        <taxon>Pseudomonadati</taxon>
        <taxon>Bacteroidota</taxon>
        <taxon>Flavobacteriia</taxon>
        <taxon>Flavobacteriales</taxon>
        <taxon>Flavobacteriaceae</taxon>
        <taxon>Maribacter</taxon>
    </lineage>
</organism>
<dbReference type="EMBL" id="FQZX01000002">
    <property type="protein sequence ID" value="SHK34883.1"/>
    <property type="molecule type" value="Genomic_DNA"/>
</dbReference>
<dbReference type="Proteomes" id="UP000184314">
    <property type="component" value="Unassembled WGS sequence"/>
</dbReference>
<evidence type="ECO:0000313" key="2">
    <source>
        <dbReference type="EMBL" id="SHK34883.1"/>
    </source>
</evidence>
<feature type="transmembrane region" description="Helical" evidence="1">
    <location>
        <begin position="28"/>
        <end position="53"/>
    </location>
</feature>
<feature type="transmembrane region" description="Helical" evidence="1">
    <location>
        <begin position="73"/>
        <end position="93"/>
    </location>
</feature>
<name>A0A1M6RR12_9FLAO</name>
<keyword evidence="1" id="KW-0472">Membrane</keyword>
<reference evidence="3" key="1">
    <citation type="submission" date="2016-11" db="EMBL/GenBank/DDBJ databases">
        <authorList>
            <person name="Varghese N."/>
            <person name="Submissions S."/>
        </authorList>
    </citation>
    <scope>NUCLEOTIDE SEQUENCE [LARGE SCALE GENOMIC DNA]</scope>
    <source>
        <strain evidence="3">DSM 16478</strain>
    </source>
</reference>
<evidence type="ECO:0000313" key="3">
    <source>
        <dbReference type="Proteomes" id="UP000184314"/>
    </source>
</evidence>
<proteinExistence type="predicted"/>
<accession>A0A1M6RR12</accession>